<keyword evidence="7" id="KW-1185">Reference proteome</keyword>
<evidence type="ECO:0000256" key="5">
    <source>
        <dbReference type="PIRSR" id="PIRSR019574-1"/>
    </source>
</evidence>
<keyword evidence="3" id="KW-0732">Signal</keyword>
<dbReference type="PROSITE" id="PS51257">
    <property type="entry name" value="PROKAR_LIPOPROTEIN"/>
    <property type="match status" value="1"/>
</dbReference>
<dbReference type="SUPFAM" id="SSF53850">
    <property type="entry name" value="Periplasmic binding protein-like II"/>
    <property type="match status" value="1"/>
</dbReference>
<feature type="binding site" evidence="5">
    <location>
        <position position="35"/>
    </location>
    <ligand>
        <name>spermidine</name>
        <dbReference type="ChEBI" id="CHEBI:57834"/>
    </ligand>
</feature>
<evidence type="ECO:0000256" key="2">
    <source>
        <dbReference type="ARBA" id="ARBA00022448"/>
    </source>
</evidence>
<dbReference type="CDD" id="cd13663">
    <property type="entry name" value="PBP2_PotD_PotF_like_2"/>
    <property type="match status" value="1"/>
</dbReference>
<dbReference type="GO" id="GO:0042597">
    <property type="term" value="C:periplasmic space"/>
    <property type="evidence" value="ECO:0007669"/>
    <property type="project" value="UniProtKB-SubCell"/>
</dbReference>
<dbReference type="GO" id="GO:0019808">
    <property type="term" value="F:polyamine binding"/>
    <property type="evidence" value="ECO:0007669"/>
    <property type="project" value="InterPro"/>
</dbReference>
<sequence>MKKIFVGLVASLMVLVGCGSNSSGQEVLRVYNWGEYIDTDVISAFEEEYGVRVQYDTFTSNEEMYTKLLSGETYDVIVPSDYTIQRLREEGLLSKIDFSKITNYSNISDDYQDRHFDPNNEYSVPYFVGSVGIVYDTTKVDSSVVEAQGWEIFKNTDYNGQVFFYDSERDGFMVALKALGYSMNTENEQELNEAYEWLVEMKAATNPIFVTDTVIDGMIGGEKSIAVMYSGDATFVISENENLEYFEPKQGTNLWIDSMVIPEVSQNKDLAHKFIDFITREENSMANSVYVGYSSPIEAVVEELTAEGGEFEGISSYIPRADFDLDEEFFYNAVTKEIMGDLWIKVISQ</sequence>
<evidence type="ECO:0000313" key="6">
    <source>
        <dbReference type="EMBL" id="AMC94190.1"/>
    </source>
</evidence>
<name>A0A0X8H1B4_9FIRM</name>
<organism evidence="6 7">
    <name type="scientific">Erysipelothrix larvae</name>
    <dbReference type="NCBI Taxonomy" id="1514105"/>
    <lineage>
        <taxon>Bacteria</taxon>
        <taxon>Bacillati</taxon>
        <taxon>Bacillota</taxon>
        <taxon>Erysipelotrichia</taxon>
        <taxon>Erysipelotrichales</taxon>
        <taxon>Erysipelotrichaceae</taxon>
        <taxon>Erysipelothrix</taxon>
    </lineage>
</organism>
<evidence type="ECO:0000256" key="4">
    <source>
        <dbReference type="ARBA" id="ARBA00022764"/>
    </source>
</evidence>
<dbReference type="EMBL" id="CP013213">
    <property type="protein sequence ID" value="AMC94190.1"/>
    <property type="molecule type" value="Genomic_DNA"/>
</dbReference>
<dbReference type="PRINTS" id="PR00909">
    <property type="entry name" value="SPERMDNBNDNG"/>
</dbReference>
<comment type="subcellular location">
    <subcellularLocation>
        <location evidence="1">Periplasm</location>
    </subcellularLocation>
</comment>
<dbReference type="Proteomes" id="UP000063781">
    <property type="component" value="Chromosome"/>
</dbReference>
<keyword evidence="4" id="KW-0574">Periplasm</keyword>
<dbReference type="PANTHER" id="PTHR30222">
    <property type="entry name" value="SPERMIDINE/PUTRESCINE-BINDING PERIPLASMIC PROTEIN"/>
    <property type="match status" value="1"/>
</dbReference>
<dbReference type="PANTHER" id="PTHR30222:SF17">
    <property type="entry name" value="SPERMIDINE_PUTRESCINE-BINDING PERIPLASMIC PROTEIN"/>
    <property type="match status" value="1"/>
</dbReference>
<reference evidence="6 7" key="1">
    <citation type="submission" date="2015-10" db="EMBL/GenBank/DDBJ databases">
        <title>Erysipelothrix larvae sp. LV19 isolated from the larval gut of the rhinoceros beetle, Trypoxylus dichotomus.</title>
        <authorList>
            <person name="Lim S."/>
            <person name="Kim B.-C."/>
        </authorList>
    </citation>
    <scope>NUCLEOTIDE SEQUENCE [LARGE SCALE GENOMIC DNA]</scope>
    <source>
        <strain evidence="6 7">LV19</strain>
    </source>
</reference>
<dbReference type="InterPro" id="IPR001188">
    <property type="entry name" value="Sperm_putr-bd"/>
</dbReference>
<evidence type="ECO:0000313" key="7">
    <source>
        <dbReference type="Proteomes" id="UP000063781"/>
    </source>
</evidence>
<dbReference type="RefSeq" id="WP_067633633.1">
    <property type="nucleotide sequence ID" value="NZ_CP013213.1"/>
</dbReference>
<feature type="binding site" evidence="5">
    <location>
        <position position="82"/>
    </location>
    <ligand>
        <name>spermidine</name>
        <dbReference type="ChEBI" id="CHEBI:57834"/>
    </ligand>
</feature>
<protein>
    <submittedName>
        <fullName evidence="6">ABC transporter substrate-binding protein</fullName>
    </submittedName>
</protein>
<accession>A0A0X8H1B4</accession>
<dbReference type="PIRSF" id="PIRSF019574">
    <property type="entry name" value="Periplasmic_polyamine_BP"/>
    <property type="match status" value="1"/>
</dbReference>
<gene>
    <name evidence="6" type="ORF">AOC36_09405</name>
</gene>
<dbReference type="KEGG" id="erl:AOC36_09405"/>
<evidence type="ECO:0000256" key="3">
    <source>
        <dbReference type="ARBA" id="ARBA00022729"/>
    </source>
</evidence>
<dbReference type="GO" id="GO:0015846">
    <property type="term" value="P:polyamine transport"/>
    <property type="evidence" value="ECO:0007669"/>
    <property type="project" value="InterPro"/>
</dbReference>
<dbReference type="InterPro" id="IPR006059">
    <property type="entry name" value="SBP"/>
</dbReference>
<dbReference type="Gene3D" id="3.40.190.10">
    <property type="entry name" value="Periplasmic binding protein-like II"/>
    <property type="match status" value="2"/>
</dbReference>
<evidence type="ECO:0000256" key="1">
    <source>
        <dbReference type="ARBA" id="ARBA00004418"/>
    </source>
</evidence>
<dbReference type="Pfam" id="PF13416">
    <property type="entry name" value="SBP_bac_8"/>
    <property type="match status" value="1"/>
</dbReference>
<dbReference type="STRING" id="1514105.AOC36_09405"/>
<proteinExistence type="predicted"/>
<dbReference type="AlphaFoldDB" id="A0A0X8H1B4"/>
<keyword evidence="2" id="KW-0813">Transport</keyword>